<dbReference type="EMBL" id="CP111024">
    <property type="protein sequence ID" value="WAR23837.1"/>
    <property type="molecule type" value="Genomic_DNA"/>
</dbReference>
<organism evidence="8 9">
    <name type="scientific">Mya arenaria</name>
    <name type="common">Soft-shell clam</name>
    <dbReference type="NCBI Taxonomy" id="6604"/>
    <lineage>
        <taxon>Eukaryota</taxon>
        <taxon>Metazoa</taxon>
        <taxon>Spiralia</taxon>
        <taxon>Lophotrochozoa</taxon>
        <taxon>Mollusca</taxon>
        <taxon>Bivalvia</taxon>
        <taxon>Autobranchia</taxon>
        <taxon>Heteroconchia</taxon>
        <taxon>Euheterodonta</taxon>
        <taxon>Imparidentia</taxon>
        <taxon>Neoheterodontei</taxon>
        <taxon>Myida</taxon>
        <taxon>Myoidea</taxon>
        <taxon>Myidae</taxon>
        <taxon>Mya</taxon>
    </lineage>
</organism>
<dbReference type="SUPFAM" id="SSF52540">
    <property type="entry name" value="P-loop containing nucleoside triphosphate hydrolases"/>
    <property type="match status" value="1"/>
</dbReference>
<dbReference type="CDD" id="cd18808">
    <property type="entry name" value="SF1_C_Upf1"/>
    <property type="match status" value="1"/>
</dbReference>
<feature type="region of interest" description="Disordered" evidence="6">
    <location>
        <begin position="75"/>
        <end position="117"/>
    </location>
</feature>
<feature type="compositionally biased region" description="Polar residues" evidence="6">
    <location>
        <begin position="327"/>
        <end position="338"/>
    </location>
</feature>
<dbReference type="PANTHER" id="PTHR43788:SF16">
    <property type="entry name" value="HELICASE WITH ZINC FINGER 2"/>
    <property type="match status" value="1"/>
</dbReference>
<feature type="compositionally biased region" description="Polar residues" evidence="6">
    <location>
        <begin position="244"/>
        <end position="253"/>
    </location>
</feature>
<dbReference type="Proteomes" id="UP001164746">
    <property type="component" value="Chromosome 13"/>
</dbReference>
<evidence type="ECO:0000313" key="8">
    <source>
        <dbReference type="EMBL" id="WAR23837.1"/>
    </source>
</evidence>
<dbReference type="Gene3D" id="3.40.50.300">
    <property type="entry name" value="P-loop containing nucleotide triphosphate hydrolases"/>
    <property type="match status" value="2"/>
</dbReference>
<dbReference type="SMART" id="SM00955">
    <property type="entry name" value="RNB"/>
    <property type="match status" value="1"/>
</dbReference>
<feature type="compositionally biased region" description="Polar residues" evidence="6">
    <location>
        <begin position="291"/>
        <end position="301"/>
    </location>
</feature>
<dbReference type="Pfam" id="PF13087">
    <property type="entry name" value="AAA_12"/>
    <property type="match status" value="1"/>
</dbReference>
<dbReference type="Pfam" id="PF00773">
    <property type="entry name" value="RNB"/>
    <property type="match status" value="1"/>
</dbReference>
<feature type="region of interest" description="Disordered" evidence="6">
    <location>
        <begin position="212"/>
        <end position="301"/>
    </location>
</feature>
<dbReference type="InterPro" id="IPR012340">
    <property type="entry name" value="NA-bd_OB-fold"/>
</dbReference>
<evidence type="ECO:0000259" key="7">
    <source>
        <dbReference type="SMART" id="SM00955"/>
    </source>
</evidence>
<evidence type="ECO:0000313" key="9">
    <source>
        <dbReference type="Proteomes" id="UP001164746"/>
    </source>
</evidence>
<accession>A0ABY7FQF9</accession>
<dbReference type="PANTHER" id="PTHR43788">
    <property type="entry name" value="DNA2/NAM7 HELICASE FAMILY MEMBER"/>
    <property type="match status" value="1"/>
</dbReference>
<reference evidence="8" key="1">
    <citation type="submission" date="2022-11" db="EMBL/GenBank/DDBJ databases">
        <title>Centuries of genome instability and evolution in soft-shell clam transmissible cancer (bioRxiv).</title>
        <authorList>
            <person name="Hart S.F.M."/>
            <person name="Yonemitsu M.A."/>
            <person name="Giersch R.M."/>
            <person name="Beal B.F."/>
            <person name="Arriagada G."/>
            <person name="Davis B.W."/>
            <person name="Ostrander E.A."/>
            <person name="Goff S.P."/>
            <person name="Metzger M.J."/>
        </authorList>
    </citation>
    <scope>NUCLEOTIDE SEQUENCE</scope>
    <source>
        <strain evidence="8">MELC-2E11</strain>
        <tissue evidence="8">Siphon/mantle</tissue>
    </source>
</reference>
<dbReference type="Pfam" id="PF25049">
    <property type="entry name" value="OB_HELZ2"/>
    <property type="match status" value="1"/>
</dbReference>
<evidence type="ECO:0000256" key="5">
    <source>
        <dbReference type="ARBA" id="ARBA00022840"/>
    </source>
</evidence>
<dbReference type="InterPro" id="IPR050534">
    <property type="entry name" value="Coronavir_polyprotein_1ab"/>
</dbReference>
<feature type="compositionally biased region" description="Polar residues" evidence="6">
    <location>
        <begin position="345"/>
        <end position="356"/>
    </location>
</feature>
<feature type="compositionally biased region" description="Basic residues" evidence="6">
    <location>
        <begin position="254"/>
        <end position="265"/>
    </location>
</feature>
<name>A0ABY7FQF9_MYAAR</name>
<feature type="compositionally biased region" description="Basic residues" evidence="6">
    <location>
        <begin position="787"/>
        <end position="797"/>
    </location>
</feature>
<dbReference type="InterPro" id="IPR056787">
    <property type="entry name" value="OB_HELZ2"/>
</dbReference>
<dbReference type="Pfam" id="PF13086">
    <property type="entry name" value="AAA_11"/>
    <property type="match status" value="1"/>
</dbReference>
<feature type="compositionally biased region" description="Polar residues" evidence="6">
    <location>
        <begin position="375"/>
        <end position="387"/>
    </location>
</feature>
<sequence length="2677" mass="305183">MPPKPPPPPPYPPPPYPPNPTPPPPEEKANTVNLPSTDDGIKFPASVWTNSTVGNHDTEYANSLKAHDEALRIRTNRQTYRHDSQTDSQTDRLQDRQTDRQTDRQSDRQTDRQTDRHTALHYHSSYVYEIVVVTDRFNLSPWQLEMSWSLIVQLITDLLGTVADNGAKYLLIILLLVLVLYYLVFSDIHREEEQHYVSERVHRKGQFLLKHRRENNDLPLPNRDEPVNNTGRTSKKWPPELPGLNNNVANNSKSGKKPNGRKKTNFRLPPLASDSQDTRDSNEPSGGEVSSGKSVDNSNTPDNHYYLSAILPELSNSDHFKEIQGFPQGQNMGNFMNSEQDDSKGSQTNNFENSVTFGPDFLPEFTGKPEKDVSNKTSSLDQVSSASADCVINRPLSKQATSINGHGHSVTDHNNKTSHREVTKTIEKSKETQAKITKPTAAHLNASSGETKQSVDGSQTVKGTEVSRTTGTGARPKTHVPPVQGAKFAYHVVGFLQMPGKNISKLIERAHEAAGRDDVKGAKKQVLQALVGIKEEQDRLSTGLGPVVSEQQLADWFGECSFIFNQIGEYVQSARYFYTASHAQVSNTLWENIVYNVPPPVVQKRYEDIKLFLYELDRIARLAERRKRWHVCIMIDADIDRVHVNLRHFLMLGPENIREHPGRKEALWRTARCFLQIGEHMQVKKVCSIILQEFCDYNDVEALEIWSRALVISKDYDLALQKCDSADIARLNNLKEEIEPQIPATVQNENLDPDGEWLCGTNVTANGLAESSEDSNRPATPRAGQHGMKKKRRRPKAKNPALASQADVDEARKANIEAELTRSRRQRSSSECRPSQRKLSNGGKYGLSPQNTKSPVRDHSVDCLIYSRTPNGHLENGNGISPAVRRLQLDRYGARQRHESKSSTISDISYEVASVFDSDSEYSSDSASSNSSTYSTNNIEDALEEIEVPEEGEQTSFYEQSCRQYNDDTQDESEYADTDDKMLKHGVKLNMSYMHQFADKNPDVVNRDNFYERALTQDQMRERMLQNPKKYLKCTIQIQGSHEAFCTPIDSTHGISIIEISGRSKIGQVFNEDEVLVELLDDNEKHDKRYGKVLGVQGRQRHKDKDHPVFICTLDTMESHLVQPMCKTIPKIHIINTNVIDRFGHKMKKFKVEVYEYDEHAEELCNPKIYDVNTSGEKTYVFLVAMISWSPRHVYPLGAIVKIMNWGSSIPKGLAVLNLQHEVPSLYKKETVKCMECISREMNQRGGDELDSHMLQGRTDLTNLNTFTIDPPDSTDLDDALSVERIDEGYRVGVHIADVSAFVQLGDPIDVEAFERSTTFYPGIRKPRHMIPEPLSSNICSLHANKKRLTWTIFFLLDNQGRPIQMEGNNYTIVESFIISKEKLSYGQAQNFIVNNSEQSQLAQDVRTLFTLAKKIRLRRLGKAMFALNNDWEETVDEESQAKTMESHYLVEEFMIMANKKVAEVLCRRFDRCVPIRKQPPPSEEGLQEFVKKNGVYIDVMSTFQDRNIIDRTRGTDNALADNSVADKSVVVSQQLWIKMKKDPRFAVQCLQRDTLFALQNVIFQQWLSIQERAGYHCAASVTPEDGKHYSLNMYPYTHFTSPIRRYNDLVIHRLLRAYVRKLPNPYSNAQIDRICIRINSVNRRSKQYQRGCKALEEAVNLQENPEMMSCFIDDITDQGFTLCSPFLRNAKKANKALNYNLLDMGFRPEVKEDTKTTWDLVKATWRKRLYDFKGEPLQYPPDRGHTLELNPQKNVVFIPLHNWAKMLKSASEGMLEDLRRNISAASSKANIHAMGLDDVNTECRDLELLQPCTKFTMTFSRGQTLHVQMTAGPQKGLLVTKPMLYKMTNNINFCLLHADDPVLHLFHYVKTCTLNQYKSVKQYLQRWVPLILMEAAKGIIRNEESCVINNVPIKFTDRKGKFVLSLDHSDTRNIELSGTESDDEDDFQSEGSAQSYDWLCLKAPIPGTEKRSGEMRSVIDTLPNHWVGHAEVKSVKKKKDEGPSGKLTVHFDLHDKTESIPVQVKDDPKATKYSVEILKKSEVDRRTESFIKRLPTSRTSLATCIALNRPIPELDRDHAHQVELIERDLYFAASDNPQDKTLPRNNKKQQEAIDKALTSKFTLIQGPPGTGKTYTGIKLMYLFDKINNILHKEGKPKKQVLFCGPSNKSVDLVAKWMLQKMRKFKPNFVRVYGRSIEAIDFPIPGRTFLSKKSTRTLQADADLKSVALHHLIRIKGKPYAEEIKALDKYFAKKKYAPDPEKVPKYVHLIREASIAEIRNHDVILCTTAVGSNPKVLEATQVHQVIVDEAGMCPEPQCLVPIIATKAEQVVLIGDHKQLRPIIMCREAGELGLETSLFERYATTSSSKNVKFTMLNKQYRMHPQICEFPSDKFYEKKLRTGLGRWDDNPLRIWPEDQFDTYPHVLIHVEGEEKMLTVSTEDGNEQSRSNEKEIEEVIRLYRYLGDQSDYANVCIMSQYNAQCSEIRRRLIEEKFQEEAMNVLTVVSSQGGEWDYVIFSTVRSLPDYKIEKSPTLGWCKHNLGFITDRNQVNVALTRARKGLIIVGNKDLLACDVIWKKLVEHYDRRGCIKTPEEFPPKGTKKTRQEILLERQANVLRMYGDEMFVSGEGKATDYEGPFDLSDDDDDANDDFRTNRATESTWQQSGRRWRGGRGGNRT</sequence>
<keyword evidence="2" id="KW-0547">Nucleotide-binding</keyword>
<evidence type="ECO:0000256" key="1">
    <source>
        <dbReference type="ARBA" id="ARBA00007913"/>
    </source>
</evidence>
<evidence type="ECO:0000256" key="4">
    <source>
        <dbReference type="ARBA" id="ARBA00022806"/>
    </source>
</evidence>
<feature type="compositionally biased region" description="Basic and acidic residues" evidence="6">
    <location>
        <begin position="809"/>
        <end position="822"/>
    </location>
</feature>
<feature type="compositionally biased region" description="Polar residues" evidence="6">
    <location>
        <begin position="445"/>
        <end position="472"/>
    </location>
</feature>
<dbReference type="InterPro" id="IPR027417">
    <property type="entry name" value="P-loop_NTPase"/>
</dbReference>
<protein>
    <submittedName>
        <fullName evidence="8">HELZ2-like protein</fullName>
    </submittedName>
</protein>
<feature type="region of interest" description="Disordered" evidence="6">
    <location>
        <begin position="323"/>
        <end position="482"/>
    </location>
</feature>
<dbReference type="InterPro" id="IPR022966">
    <property type="entry name" value="RNase_II/R_CS"/>
</dbReference>
<proteinExistence type="inferred from homology"/>
<keyword evidence="9" id="KW-1185">Reference proteome</keyword>
<evidence type="ECO:0000256" key="2">
    <source>
        <dbReference type="ARBA" id="ARBA00022741"/>
    </source>
</evidence>
<keyword evidence="3" id="KW-0378">Hydrolase</keyword>
<evidence type="ECO:0000256" key="3">
    <source>
        <dbReference type="ARBA" id="ARBA00022801"/>
    </source>
</evidence>
<keyword evidence="4" id="KW-0347">Helicase</keyword>
<gene>
    <name evidence="8" type="ORF">MAR_037506</name>
</gene>
<dbReference type="SUPFAM" id="SSF50249">
    <property type="entry name" value="Nucleic acid-binding proteins"/>
    <property type="match status" value="2"/>
</dbReference>
<feature type="region of interest" description="Disordered" evidence="6">
    <location>
        <begin position="1"/>
        <end position="54"/>
    </location>
</feature>
<feature type="compositionally biased region" description="Basic and acidic residues" evidence="6">
    <location>
        <begin position="80"/>
        <end position="117"/>
    </location>
</feature>
<dbReference type="InterPro" id="IPR041679">
    <property type="entry name" value="DNA2/NAM7-like_C"/>
</dbReference>
<feature type="compositionally biased region" description="Basic and acidic residues" evidence="6">
    <location>
        <begin position="409"/>
        <end position="433"/>
    </location>
</feature>
<feature type="domain" description="RNB" evidence="7">
    <location>
        <begin position="1258"/>
        <end position="1622"/>
    </location>
</feature>
<keyword evidence="5" id="KW-0067">ATP-binding</keyword>
<feature type="region of interest" description="Disordered" evidence="6">
    <location>
        <begin position="2634"/>
        <end position="2677"/>
    </location>
</feature>
<evidence type="ECO:0000256" key="6">
    <source>
        <dbReference type="SAM" id="MobiDB-lite"/>
    </source>
</evidence>
<comment type="similarity">
    <text evidence="1">Belongs to the DNA2/NAM7 helicase family.</text>
</comment>
<dbReference type="PROSITE" id="PS01175">
    <property type="entry name" value="RIBONUCLEASE_II"/>
    <property type="match status" value="1"/>
</dbReference>
<dbReference type="InterPro" id="IPR001900">
    <property type="entry name" value="RNase_II/R"/>
</dbReference>
<feature type="compositionally biased region" description="Pro residues" evidence="6">
    <location>
        <begin position="1"/>
        <end position="24"/>
    </location>
</feature>
<dbReference type="InterPro" id="IPR047187">
    <property type="entry name" value="SF1_C_Upf1"/>
</dbReference>
<dbReference type="InterPro" id="IPR041677">
    <property type="entry name" value="DNA2/NAM7_AAA_11"/>
</dbReference>
<feature type="region of interest" description="Disordered" evidence="6">
    <location>
        <begin position="768"/>
        <end position="857"/>
    </location>
</feature>